<evidence type="ECO:0000259" key="6">
    <source>
        <dbReference type="Pfam" id="PF10150"/>
    </source>
</evidence>
<dbReference type="GO" id="GO:0006364">
    <property type="term" value="P:rRNA processing"/>
    <property type="evidence" value="ECO:0007669"/>
    <property type="project" value="TreeGrafter"/>
</dbReference>
<dbReference type="GO" id="GO:0003723">
    <property type="term" value="F:RNA binding"/>
    <property type="evidence" value="ECO:0007669"/>
    <property type="project" value="UniProtKB-KW"/>
</dbReference>
<name>A0A4R9C1K0_9FIRM</name>
<evidence type="ECO:0000256" key="3">
    <source>
        <dbReference type="ARBA" id="ARBA00022801"/>
    </source>
</evidence>
<dbReference type="GO" id="GO:0016787">
    <property type="term" value="F:hydrolase activity"/>
    <property type="evidence" value="ECO:0007669"/>
    <property type="project" value="UniProtKB-KW"/>
</dbReference>
<comment type="caution">
    <text evidence="7">The sequence shown here is derived from an EMBL/GenBank/DDBJ whole genome shotgun (WGS) entry which is preliminary data.</text>
</comment>
<sequence length="303" mass="35647">IEYIDLRNNILGNIYRAKVIDYINSMNAYVLNIGQSKNALLRKKFLIEDIKLGDDVIVEIIKVPDNDKMIEASQKISITDGYLILMPYIKDSLKNVKFNFDLPYKLRTRAKEISNEEIRKRYYNLIEDFNKILKEKNFLPTPKLIYKGKFLRDYLIDYDMDVISNNKNQYANIIDNEFNPKYNQIISLDLAKSLERKILSDDVEIVIDNLEALTVIDINSKYSDHSLDKEALSLNVNIKSIEEIAIQIKLRKIKKMIIIDFLRMNLKNKKALINNVKNIFEQYNIKHKIMGFSNMDLFEIIVF</sequence>
<dbReference type="GO" id="GO:0004540">
    <property type="term" value="F:RNA nuclease activity"/>
    <property type="evidence" value="ECO:0007669"/>
    <property type="project" value="InterPro"/>
</dbReference>
<reference evidence="7 8" key="1">
    <citation type="submission" date="2019-01" db="EMBL/GenBank/DDBJ databases">
        <title>Draft Genome Sequences of Helcococcus ovis Strains Isolated from the Uterus and Vagina of Dairy Cows with Metritis.</title>
        <authorList>
            <person name="Cunha F."/>
            <person name="Jeon S.J."/>
            <person name="Kutzer P."/>
            <person name="Galvao K.N."/>
        </authorList>
    </citation>
    <scope>NUCLEOTIDE SEQUENCE [LARGE SCALE GENOMIC DNA]</scope>
    <source>
        <strain evidence="7 8">KG-37</strain>
    </source>
</reference>
<dbReference type="Pfam" id="PF10150">
    <property type="entry name" value="RNase_E_G"/>
    <property type="match status" value="1"/>
</dbReference>
<gene>
    <name evidence="7" type="ORF">EQF91_04095</name>
</gene>
<dbReference type="PANTHER" id="PTHR30001">
    <property type="entry name" value="RIBONUCLEASE"/>
    <property type="match status" value="1"/>
</dbReference>
<dbReference type="PANTHER" id="PTHR30001:SF0">
    <property type="entry name" value="RIBONUCLEASE G"/>
    <property type="match status" value="1"/>
</dbReference>
<evidence type="ECO:0000256" key="5">
    <source>
        <dbReference type="ARBA" id="ARBA00022884"/>
    </source>
</evidence>
<evidence type="ECO:0000256" key="2">
    <source>
        <dbReference type="ARBA" id="ARBA00022723"/>
    </source>
</evidence>
<dbReference type="EMBL" id="SCFR01000010">
    <property type="protein sequence ID" value="TFF66494.1"/>
    <property type="molecule type" value="Genomic_DNA"/>
</dbReference>
<keyword evidence="8" id="KW-1185">Reference proteome</keyword>
<evidence type="ECO:0000313" key="8">
    <source>
        <dbReference type="Proteomes" id="UP000297454"/>
    </source>
</evidence>
<evidence type="ECO:0000313" key="7">
    <source>
        <dbReference type="EMBL" id="TFF66494.1"/>
    </source>
</evidence>
<keyword evidence="2" id="KW-0479">Metal-binding</keyword>
<dbReference type="AlphaFoldDB" id="A0A4R9C1K0"/>
<dbReference type="Gene3D" id="2.40.50.140">
    <property type="entry name" value="Nucleic acid-binding proteins"/>
    <property type="match status" value="1"/>
</dbReference>
<dbReference type="GO" id="GO:0005737">
    <property type="term" value="C:cytoplasm"/>
    <property type="evidence" value="ECO:0007669"/>
    <property type="project" value="TreeGrafter"/>
</dbReference>
<dbReference type="InterPro" id="IPR004659">
    <property type="entry name" value="RNase_E/G"/>
</dbReference>
<protein>
    <recommendedName>
        <fullName evidence="6">RNA-binding protein AU-1/Ribonuclease E/G domain-containing protein</fullName>
    </recommendedName>
</protein>
<proteinExistence type="predicted"/>
<keyword evidence="5" id="KW-0694">RNA-binding</keyword>
<dbReference type="SUPFAM" id="SSF50249">
    <property type="entry name" value="Nucleic acid-binding proteins"/>
    <property type="match status" value="1"/>
</dbReference>
<dbReference type="InterPro" id="IPR019307">
    <property type="entry name" value="RNA-bd_AU-1/RNase_E/G"/>
</dbReference>
<comment type="cofactor">
    <cofactor evidence="1">
        <name>Mg(2+)</name>
        <dbReference type="ChEBI" id="CHEBI:18420"/>
    </cofactor>
</comment>
<dbReference type="GO" id="GO:0046872">
    <property type="term" value="F:metal ion binding"/>
    <property type="evidence" value="ECO:0007669"/>
    <property type="project" value="UniProtKB-KW"/>
</dbReference>
<accession>A0A4R9C1K0</accession>
<dbReference type="Proteomes" id="UP000297454">
    <property type="component" value="Unassembled WGS sequence"/>
</dbReference>
<dbReference type="InterPro" id="IPR012340">
    <property type="entry name" value="NA-bd_OB-fold"/>
</dbReference>
<keyword evidence="4" id="KW-0460">Magnesium</keyword>
<evidence type="ECO:0000256" key="4">
    <source>
        <dbReference type="ARBA" id="ARBA00022842"/>
    </source>
</evidence>
<feature type="non-terminal residue" evidence="7">
    <location>
        <position position="1"/>
    </location>
</feature>
<feature type="domain" description="RNA-binding protein AU-1/Ribonuclease E/G" evidence="6">
    <location>
        <begin position="61"/>
        <end position="300"/>
    </location>
</feature>
<evidence type="ECO:0000256" key="1">
    <source>
        <dbReference type="ARBA" id="ARBA00001946"/>
    </source>
</evidence>
<organism evidence="7 8">
    <name type="scientific">Helcococcus ovis</name>
    <dbReference type="NCBI Taxonomy" id="72026"/>
    <lineage>
        <taxon>Bacteria</taxon>
        <taxon>Bacillati</taxon>
        <taxon>Bacillota</taxon>
        <taxon>Tissierellia</taxon>
        <taxon>Tissierellales</taxon>
        <taxon>Peptoniphilaceae</taxon>
        <taxon>Helcococcus</taxon>
    </lineage>
</organism>
<dbReference type="RefSeq" id="WP_209021663.1">
    <property type="nucleotide sequence ID" value="NZ_SCFR01000010.1"/>
</dbReference>
<keyword evidence="3" id="KW-0378">Hydrolase</keyword>